<gene>
    <name evidence="1" type="ORF">LCAKO_3065</name>
</gene>
<reference evidence="1 2" key="1">
    <citation type="submission" date="2017-08" db="EMBL/GenBank/DDBJ databases">
        <title>Genome sequence, comparative genomics and functional analysis of the highly adhesive Lactobacillus paracasei Kobulty strain.</title>
        <authorList>
            <person name="Koryszewska-Baginska A."/>
            <person name="Grynberg M."/>
            <person name="Aleksandrzak-Piekarczyk T."/>
        </authorList>
    </citation>
    <scope>NUCLEOTIDE SEQUENCE [LARGE SCALE GENOMIC DNA]</scope>
    <source>
        <strain evidence="1 2">IBB3423</strain>
    </source>
</reference>
<evidence type="ECO:0000313" key="1">
    <source>
        <dbReference type="EMBL" id="QGV19553.1"/>
    </source>
</evidence>
<dbReference type="Proteomes" id="UP000423274">
    <property type="component" value="Chromosome"/>
</dbReference>
<dbReference type="AlphaFoldDB" id="A0AAP9HJT7"/>
<dbReference type="EMBL" id="CP022954">
    <property type="protein sequence ID" value="QGV19553.1"/>
    <property type="molecule type" value="Genomic_DNA"/>
</dbReference>
<sequence>MVSLKKHAMNHVGMILIYENVRMVGNASLTYNESNSMGLVV</sequence>
<accession>A0AAP9HJT7</accession>
<evidence type="ECO:0000313" key="2">
    <source>
        <dbReference type="Proteomes" id="UP000423274"/>
    </source>
</evidence>
<organism evidence="1 2">
    <name type="scientific">Lacticaseibacillus paracasei subsp. paracasei</name>
    <dbReference type="NCBI Taxonomy" id="47714"/>
    <lineage>
        <taxon>Bacteria</taxon>
        <taxon>Bacillati</taxon>
        <taxon>Bacillota</taxon>
        <taxon>Bacilli</taxon>
        <taxon>Lactobacillales</taxon>
        <taxon>Lactobacillaceae</taxon>
        <taxon>Lacticaseibacillus</taxon>
    </lineage>
</organism>
<proteinExistence type="predicted"/>
<protein>
    <submittedName>
        <fullName evidence="1">Uncharacterized protein</fullName>
    </submittedName>
</protein>
<name>A0AAP9HJT7_LACPA</name>